<evidence type="ECO:0000313" key="4">
    <source>
        <dbReference type="Proteomes" id="UP000275281"/>
    </source>
</evidence>
<keyword evidence="2" id="KW-0812">Transmembrane</keyword>
<keyword evidence="2" id="KW-0472">Membrane</keyword>
<keyword evidence="1" id="KW-0802">TPR repeat</keyword>
<dbReference type="EMBL" id="RPOK01000003">
    <property type="protein sequence ID" value="RPJ66240.1"/>
    <property type="molecule type" value="Genomic_DNA"/>
</dbReference>
<dbReference type="PROSITE" id="PS50005">
    <property type="entry name" value="TPR"/>
    <property type="match status" value="1"/>
</dbReference>
<dbReference type="InterPro" id="IPR019734">
    <property type="entry name" value="TPR_rpt"/>
</dbReference>
<evidence type="ECO:0000256" key="2">
    <source>
        <dbReference type="SAM" id="Phobius"/>
    </source>
</evidence>
<keyword evidence="2" id="KW-1133">Transmembrane helix</keyword>
<dbReference type="InterPro" id="IPR012338">
    <property type="entry name" value="Beta-lactam/transpept-like"/>
</dbReference>
<feature type="repeat" description="TPR" evidence="1">
    <location>
        <begin position="180"/>
        <end position="213"/>
    </location>
</feature>
<dbReference type="InterPro" id="IPR011990">
    <property type="entry name" value="TPR-like_helical_dom_sf"/>
</dbReference>
<keyword evidence="4" id="KW-1185">Reference proteome</keyword>
<dbReference type="SUPFAM" id="SSF48452">
    <property type="entry name" value="TPR-like"/>
    <property type="match status" value="1"/>
</dbReference>
<reference evidence="3 4" key="1">
    <citation type="submission" date="2018-11" db="EMBL/GenBank/DDBJ databases">
        <authorList>
            <person name="Ye M.-Q."/>
            <person name="Du Z.-J."/>
        </authorList>
    </citation>
    <scope>NUCLEOTIDE SEQUENCE [LARGE SCALE GENOMIC DNA]</scope>
    <source>
        <strain evidence="3 4">U0105</strain>
    </source>
</reference>
<dbReference type="RefSeq" id="WP_124027600.1">
    <property type="nucleotide sequence ID" value="NZ_JBHRSN010000006.1"/>
</dbReference>
<organism evidence="3 4">
    <name type="scientific">Alteromonas sediminis</name>
    <dbReference type="NCBI Taxonomy" id="2259342"/>
    <lineage>
        <taxon>Bacteria</taxon>
        <taxon>Pseudomonadati</taxon>
        <taxon>Pseudomonadota</taxon>
        <taxon>Gammaproteobacteria</taxon>
        <taxon>Alteromonadales</taxon>
        <taxon>Alteromonadaceae</taxon>
        <taxon>Alteromonas/Salinimonas group</taxon>
        <taxon>Alteromonas</taxon>
    </lineage>
</organism>
<dbReference type="SUPFAM" id="SSF56601">
    <property type="entry name" value="beta-lactamase/transpeptidase-like"/>
    <property type="match status" value="1"/>
</dbReference>
<dbReference type="OrthoDB" id="8922993at2"/>
<sequence length="253" mass="28718">MKWMLFFILLLIELGFPSFSYANSEGEDRYPTEYWHQYPSPEQAGFISGRLAKVEKFYNKREFASLLIIKHGAIAVDWGENSRRFLVHSIRKSMLSALYGVHSSDIDFHKTLLELDIDDNNTLTKKERSATLLNVISSRSGVYLPAAAEGGQMMSGRPKRGSHAPGSHWWYNNWDFNVAGSAYTNMAKIYIAQENIDGAKKMLDQALHFEPRHKQANNLVQTLAIKEWLLPGIALVIGVLALIIFVVLRKRSS</sequence>
<dbReference type="AlphaFoldDB" id="A0A3N5XZT8"/>
<proteinExistence type="predicted"/>
<feature type="transmembrane region" description="Helical" evidence="2">
    <location>
        <begin position="228"/>
        <end position="248"/>
    </location>
</feature>
<gene>
    <name evidence="3" type="ORF">DRW07_09080</name>
</gene>
<evidence type="ECO:0000256" key="1">
    <source>
        <dbReference type="PROSITE-ProRule" id="PRU00339"/>
    </source>
</evidence>
<dbReference type="Gene3D" id="3.40.710.10">
    <property type="entry name" value="DD-peptidase/beta-lactamase superfamily"/>
    <property type="match status" value="1"/>
</dbReference>
<comment type="caution">
    <text evidence="3">The sequence shown here is derived from an EMBL/GenBank/DDBJ whole genome shotgun (WGS) entry which is preliminary data.</text>
</comment>
<dbReference type="Proteomes" id="UP000275281">
    <property type="component" value="Unassembled WGS sequence"/>
</dbReference>
<name>A0A3N5XZT8_9ALTE</name>
<evidence type="ECO:0000313" key="3">
    <source>
        <dbReference type="EMBL" id="RPJ66240.1"/>
    </source>
</evidence>
<accession>A0A3N5XZT8</accession>
<dbReference type="SMART" id="SM00028">
    <property type="entry name" value="TPR"/>
    <property type="match status" value="1"/>
</dbReference>
<protein>
    <submittedName>
        <fullName evidence="3">Uncharacterized protein</fullName>
    </submittedName>
</protein>